<reference evidence="2" key="1">
    <citation type="journal article" date="2019" name="Sci. Rep.">
        <title>Draft genome of Tanacetum cinerariifolium, the natural source of mosquito coil.</title>
        <authorList>
            <person name="Yamashiro T."/>
            <person name="Shiraishi A."/>
            <person name="Satake H."/>
            <person name="Nakayama K."/>
        </authorList>
    </citation>
    <scope>NUCLEOTIDE SEQUENCE</scope>
</reference>
<dbReference type="EMBL" id="BKCJ010118224">
    <property type="protein sequence ID" value="GEX60234.1"/>
    <property type="molecule type" value="Genomic_DNA"/>
</dbReference>
<feature type="compositionally biased region" description="Polar residues" evidence="1">
    <location>
        <begin position="140"/>
        <end position="154"/>
    </location>
</feature>
<sequence>MTKPYSSPRFISNRFNVVYLKMEVKIEQLQAQLGDHKGKGKDTSCVSDTLDPLPQKLENENVELEFQVHQEIDKTNDLSNPVTSNSVPTTKESKFIENNKVIAPRIFGDPFKAFRVDNFMPNKHVNASVMTEPITISQPHVISKNDVNSKTNGFSPKDVKSTARTRRPLPRNSP</sequence>
<accession>A0A699HBU7</accession>
<organism evidence="2">
    <name type="scientific">Tanacetum cinerariifolium</name>
    <name type="common">Dalmatian daisy</name>
    <name type="synonym">Chrysanthemum cinerariifolium</name>
    <dbReference type="NCBI Taxonomy" id="118510"/>
    <lineage>
        <taxon>Eukaryota</taxon>
        <taxon>Viridiplantae</taxon>
        <taxon>Streptophyta</taxon>
        <taxon>Embryophyta</taxon>
        <taxon>Tracheophyta</taxon>
        <taxon>Spermatophyta</taxon>
        <taxon>Magnoliopsida</taxon>
        <taxon>eudicotyledons</taxon>
        <taxon>Gunneridae</taxon>
        <taxon>Pentapetalae</taxon>
        <taxon>asterids</taxon>
        <taxon>campanulids</taxon>
        <taxon>Asterales</taxon>
        <taxon>Asteraceae</taxon>
        <taxon>Asteroideae</taxon>
        <taxon>Anthemideae</taxon>
        <taxon>Anthemidinae</taxon>
        <taxon>Tanacetum</taxon>
    </lineage>
</organism>
<evidence type="ECO:0000313" key="2">
    <source>
        <dbReference type="EMBL" id="GEX60234.1"/>
    </source>
</evidence>
<feature type="compositionally biased region" description="Basic residues" evidence="1">
    <location>
        <begin position="163"/>
        <end position="174"/>
    </location>
</feature>
<proteinExistence type="predicted"/>
<evidence type="ECO:0000256" key="1">
    <source>
        <dbReference type="SAM" id="MobiDB-lite"/>
    </source>
</evidence>
<protein>
    <submittedName>
        <fullName evidence="2">Uncharacterized protein</fullName>
    </submittedName>
</protein>
<gene>
    <name evidence="2" type="ORF">Tci_332209</name>
</gene>
<comment type="caution">
    <text evidence="2">The sequence shown here is derived from an EMBL/GenBank/DDBJ whole genome shotgun (WGS) entry which is preliminary data.</text>
</comment>
<name>A0A699HBU7_TANCI</name>
<feature type="region of interest" description="Disordered" evidence="1">
    <location>
        <begin position="140"/>
        <end position="174"/>
    </location>
</feature>
<dbReference type="AlphaFoldDB" id="A0A699HBU7"/>